<gene>
    <name evidence="1" type="ORF">SAMN06295933_3611</name>
</gene>
<protein>
    <submittedName>
        <fullName evidence="1">Uncharacterized protein</fullName>
    </submittedName>
</protein>
<reference evidence="2" key="1">
    <citation type="submission" date="2017-04" db="EMBL/GenBank/DDBJ databases">
        <authorList>
            <person name="Varghese N."/>
            <person name="Submissions S."/>
        </authorList>
    </citation>
    <scope>NUCLEOTIDE SEQUENCE [LARGE SCALE GENOMIC DNA]</scope>
    <source>
        <strain evidence="2">K3S</strain>
    </source>
</reference>
<dbReference type="OrthoDB" id="5454513at2"/>
<dbReference type="Proteomes" id="UP000192906">
    <property type="component" value="Unassembled WGS sequence"/>
</dbReference>
<dbReference type="AlphaFoldDB" id="A0A1X7F3C9"/>
<dbReference type="RefSeq" id="WP_085104802.1">
    <property type="nucleotide sequence ID" value="NZ_FWZU01000009.1"/>
</dbReference>
<evidence type="ECO:0000313" key="2">
    <source>
        <dbReference type="Proteomes" id="UP000192906"/>
    </source>
</evidence>
<name>A0A1X7F3C9_9BACT</name>
<proteinExistence type="predicted"/>
<dbReference type="EMBL" id="FWZU01000009">
    <property type="protein sequence ID" value="SMF44588.1"/>
    <property type="molecule type" value="Genomic_DNA"/>
</dbReference>
<evidence type="ECO:0000313" key="1">
    <source>
        <dbReference type="EMBL" id="SMF44588.1"/>
    </source>
</evidence>
<keyword evidence="2" id="KW-1185">Reference proteome</keyword>
<organism evidence="1 2">
    <name type="scientific">Desulfovibrio gilichinskyi</name>
    <dbReference type="NCBI Taxonomy" id="1519643"/>
    <lineage>
        <taxon>Bacteria</taxon>
        <taxon>Pseudomonadati</taxon>
        <taxon>Thermodesulfobacteriota</taxon>
        <taxon>Desulfovibrionia</taxon>
        <taxon>Desulfovibrionales</taxon>
        <taxon>Desulfovibrionaceae</taxon>
        <taxon>Desulfovibrio</taxon>
    </lineage>
</organism>
<sequence length="142" mass="16503">MNSTLCRTLRKMLADGFDQYNGVIEQDVYERLGCSNPARAYWVCNWPILHCLGCNERCTPKSIEGFQIVLPTIKSEKKYDLSPYEMVSRKHLLRADEAAFCLNVKPRTVYKMAEEGKLNRHIELPFRVTAESVREQMEKVEI</sequence>
<accession>A0A1X7F3C9</accession>
<dbReference type="STRING" id="1519643.SAMN06295933_3611"/>